<dbReference type="STRING" id="6182.A0A4Z2DQ17"/>
<dbReference type="Proteomes" id="UP000311919">
    <property type="component" value="Unassembled WGS sequence"/>
</dbReference>
<evidence type="ECO:0000313" key="2">
    <source>
        <dbReference type="Proteomes" id="UP000311919"/>
    </source>
</evidence>
<sequence>MKTYKLNEKKMFIEQCFYLLLGLLIFSSTVNAVTVREPNYENHGILGNRLGKHFERQYFVESDYPDKRSYFDPIAFKRTYFDPIAFKRNFDRILFKRNFDPILFKRSYFDPIAFKRNADHQFDKREYFDPIIY</sequence>
<reference evidence="1 2" key="1">
    <citation type="submission" date="2019-03" db="EMBL/GenBank/DDBJ databases">
        <title>An improved genome assembly of the fluke Schistosoma japonicum.</title>
        <authorList>
            <person name="Hu W."/>
            <person name="Luo F."/>
            <person name="Yin M."/>
            <person name="Mo X."/>
            <person name="Sun C."/>
            <person name="Wu Q."/>
            <person name="Zhu B."/>
            <person name="Xiang M."/>
            <person name="Wang J."/>
            <person name="Wang Y."/>
            <person name="Zhang T."/>
            <person name="Xu B."/>
            <person name="Zheng H."/>
            <person name="Feng Z."/>
        </authorList>
    </citation>
    <scope>NUCLEOTIDE SEQUENCE [LARGE SCALE GENOMIC DNA]</scope>
    <source>
        <strain evidence="1">HuSjv2</strain>
        <tissue evidence="1">Worms</tissue>
    </source>
</reference>
<keyword evidence="2" id="KW-1185">Reference proteome</keyword>
<dbReference type="EMBL" id="SKCS01000073">
    <property type="protein sequence ID" value="TNN18512.1"/>
    <property type="molecule type" value="Genomic_DNA"/>
</dbReference>
<protein>
    <submittedName>
        <fullName evidence="1">Uncharacterized protein</fullName>
    </submittedName>
</protein>
<gene>
    <name evidence="1" type="ORF">EWB00_010141</name>
</gene>
<accession>A0A4Z2DQ17</accession>
<evidence type="ECO:0000313" key="1">
    <source>
        <dbReference type="EMBL" id="TNN18512.1"/>
    </source>
</evidence>
<dbReference type="OrthoDB" id="6222294at2759"/>
<name>A0A4Z2DQ17_SCHJA</name>
<comment type="caution">
    <text evidence="1">The sequence shown here is derived from an EMBL/GenBank/DDBJ whole genome shotgun (WGS) entry which is preliminary data.</text>
</comment>
<dbReference type="AlphaFoldDB" id="A0A4Z2DQ17"/>
<organism evidence="1 2">
    <name type="scientific">Schistosoma japonicum</name>
    <name type="common">Blood fluke</name>
    <dbReference type="NCBI Taxonomy" id="6182"/>
    <lineage>
        <taxon>Eukaryota</taxon>
        <taxon>Metazoa</taxon>
        <taxon>Spiralia</taxon>
        <taxon>Lophotrochozoa</taxon>
        <taxon>Platyhelminthes</taxon>
        <taxon>Trematoda</taxon>
        <taxon>Digenea</taxon>
        <taxon>Strigeidida</taxon>
        <taxon>Schistosomatoidea</taxon>
        <taxon>Schistosomatidae</taxon>
        <taxon>Schistosoma</taxon>
    </lineage>
</organism>
<proteinExistence type="predicted"/>